<organism evidence="2 3">
    <name type="scientific">Longispora fulva</name>
    <dbReference type="NCBI Taxonomy" id="619741"/>
    <lineage>
        <taxon>Bacteria</taxon>
        <taxon>Bacillati</taxon>
        <taxon>Actinomycetota</taxon>
        <taxon>Actinomycetes</taxon>
        <taxon>Micromonosporales</taxon>
        <taxon>Micromonosporaceae</taxon>
        <taxon>Longispora</taxon>
    </lineage>
</organism>
<evidence type="ECO:0000256" key="1">
    <source>
        <dbReference type="SAM" id="SignalP"/>
    </source>
</evidence>
<gene>
    <name evidence="2" type="ORF">IW245_004835</name>
</gene>
<dbReference type="Proteomes" id="UP000622552">
    <property type="component" value="Unassembled WGS sequence"/>
</dbReference>
<dbReference type="EMBL" id="JADOUF010000001">
    <property type="protein sequence ID" value="MBG6138641.1"/>
    <property type="molecule type" value="Genomic_DNA"/>
</dbReference>
<keyword evidence="1" id="KW-0732">Signal</keyword>
<reference evidence="2" key="1">
    <citation type="submission" date="2020-11" db="EMBL/GenBank/DDBJ databases">
        <title>Sequencing the genomes of 1000 actinobacteria strains.</title>
        <authorList>
            <person name="Klenk H.-P."/>
        </authorList>
    </citation>
    <scope>NUCLEOTIDE SEQUENCE</scope>
    <source>
        <strain evidence="2">DSM 45356</strain>
    </source>
</reference>
<accession>A0A8J7GIF1</accession>
<dbReference type="AlphaFoldDB" id="A0A8J7GIF1"/>
<evidence type="ECO:0008006" key="4">
    <source>
        <dbReference type="Google" id="ProtNLM"/>
    </source>
</evidence>
<sequence>MSKPRVALLAFCVATAALVVQTPAHAAPGYGHQVTVLKGADQPKPHSAASFSPGGPTAASASGGGCQNVSDARPCISYKAASKALWGDFYLNSRTRGECKANVFIFVNGQPRYQYTVDTYSLGHYPLDSEPVSGSGRGYTSVDFLDCNGGWIFTANSPDQYWP</sequence>
<keyword evidence="3" id="KW-1185">Reference proteome</keyword>
<protein>
    <recommendedName>
        <fullName evidence="4">Secreted protein</fullName>
    </recommendedName>
</protein>
<proteinExistence type="predicted"/>
<feature type="signal peptide" evidence="1">
    <location>
        <begin position="1"/>
        <end position="26"/>
    </location>
</feature>
<name>A0A8J7GIF1_9ACTN</name>
<dbReference type="RefSeq" id="WP_197005377.1">
    <property type="nucleotide sequence ID" value="NZ_BONS01000025.1"/>
</dbReference>
<evidence type="ECO:0000313" key="3">
    <source>
        <dbReference type="Proteomes" id="UP000622552"/>
    </source>
</evidence>
<comment type="caution">
    <text evidence="2">The sequence shown here is derived from an EMBL/GenBank/DDBJ whole genome shotgun (WGS) entry which is preliminary data.</text>
</comment>
<evidence type="ECO:0000313" key="2">
    <source>
        <dbReference type="EMBL" id="MBG6138641.1"/>
    </source>
</evidence>
<feature type="chain" id="PRO_5035261771" description="Secreted protein" evidence="1">
    <location>
        <begin position="27"/>
        <end position="163"/>
    </location>
</feature>